<protein>
    <submittedName>
        <fullName evidence="1">Uncharacterized protein</fullName>
    </submittedName>
</protein>
<dbReference type="Proteomes" id="UP000680206">
    <property type="component" value="Unassembled WGS sequence"/>
</dbReference>
<keyword evidence="2" id="KW-1185">Reference proteome</keyword>
<evidence type="ECO:0000313" key="2">
    <source>
        <dbReference type="Proteomes" id="UP000680206"/>
    </source>
</evidence>
<evidence type="ECO:0000313" key="1">
    <source>
        <dbReference type="EMBL" id="MBO2461604.1"/>
    </source>
</evidence>
<accession>A0ABS3RZX6</accession>
<dbReference type="RefSeq" id="WP_208244963.1">
    <property type="nucleotide sequence ID" value="NZ_JAGEPF010000018.1"/>
</dbReference>
<proteinExistence type="predicted"/>
<sequence>MAKPQYTAGSSFQRKRPYRTAQEAIDSIARLWVDGQPQTLYKLEADGEYRAQITFHSRPDATVPAEPTGA</sequence>
<organism evidence="1 2">
    <name type="scientific">Actinomadura violacea</name>
    <dbReference type="NCBI Taxonomy" id="2819934"/>
    <lineage>
        <taxon>Bacteria</taxon>
        <taxon>Bacillati</taxon>
        <taxon>Actinomycetota</taxon>
        <taxon>Actinomycetes</taxon>
        <taxon>Streptosporangiales</taxon>
        <taxon>Thermomonosporaceae</taxon>
        <taxon>Actinomadura</taxon>
    </lineage>
</organism>
<gene>
    <name evidence="1" type="ORF">J4709_28955</name>
</gene>
<reference evidence="1 2" key="1">
    <citation type="submission" date="2021-03" db="EMBL/GenBank/DDBJ databases">
        <title>Actinomadura violae sp. nov., isolated from lichen in Thailand.</title>
        <authorList>
            <person name="Kanchanasin P."/>
            <person name="Saeng-In P."/>
            <person name="Phongsopitanun W."/>
            <person name="Yuki M."/>
            <person name="Kudo T."/>
            <person name="Ohkuma M."/>
            <person name="Tanasupawat S."/>
        </authorList>
    </citation>
    <scope>NUCLEOTIDE SEQUENCE [LARGE SCALE GENOMIC DNA]</scope>
    <source>
        <strain evidence="1 2">LCR2-06</strain>
    </source>
</reference>
<dbReference type="EMBL" id="JAGEPF010000018">
    <property type="protein sequence ID" value="MBO2461604.1"/>
    <property type="molecule type" value="Genomic_DNA"/>
</dbReference>
<name>A0ABS3RZX6_9ACTN</name>
<comment type="caution">
    <text evidence="1">The sequence shown here is derived from an EMBL/GenBank/DDBJ whole genome shotgun (WGS) entry which is preliminary data.</text>
</comment>